<dbReference type="AlphaFoldDB" id="A0A5F0D185"/>
<dbReference type="GO" id="GO:0000155">
    <property type="term" value="F:phosphorelay sensor kinase activity"/>
    <property type="evidence" value="ECO:0007669"/>
    <property type="project" value="InterPro"/>
</dbReference>
<sequence length="415" mass="45247">MRMRTEPESTMAGVESEIAEPVVDRPLTTTRYQFAVEVACSMVLAVVGFLSYPIVSWETPPQVVYGVVVLGCCLALIWRRRNPRIVLVTVAVLLVVHVLVVDQLSVFAGLVCLAAAYTTQTQVIPPWRWISATAIFAGSAWAVLFVSNDVLLSALSTKLIVVLVAWALIAVAALLGSIRRRNRARVEGAFERVSLLEAQQDTEHRLAALQERHRIAREMHDILGHSLNIIAVQAEGARYALRSAPHQTDQALAAIGRLSREAVDEVRDLLDVLYTDEPSAELTPTPHLRDIPGLIGSYRHTGANIRLHHEGDPDNVPSQVGLAAYRIVQEALTNAIKHAGGVPIMVRIDIRTNAVDLLIVNSVRAARAVAVPRRGRGHGLIGMEERVRALGGSIDTGPNTTIGGWRVAATLPWTR</sequence>
<dbReference type="InterPro" id="IPR050482">
    <property type="entry name" value="Sensor_HK_TwoCompSys"/>
</dbReference>
<dbReference type="SUPFAM" id="SSF55874">
    <property type="entry name" value="ATPase domain of HSP90 chaperone/DNA topoisomerase II/histidine kinase"/>
    <property type="match status" value="1"/>
</dbReference>
<keyword evidence="4" id="KW-0808">Transferase</keyword>
<dbReference type="GO" id="GO:0046983">
    <property type="term" value="F:protein dimerization activity"/>
    <property type="evidence" value="ECO:0007669"/>
    <property type="project" value="InterPro"/>
</dbReference>
<evidence type="ECO:0000259" key="11">
    <source>
        <dbReference type="Pfam" id="PF23539"/>
    </source>
</evidence>
<evidence type="ECO:0000256" key="4">
    <source>
        <dbReference type="ARBA" id="ARBA00022679"/>
    </source>
</evidence>
<dbReference type="OrthoDB" id="227596at2"/>
<protein>
    <recommendedName>
        <fullName evidence="2">histidine kinase</fullName>
        <ecNumber evidence="2">2.7.13.3</ecNumber>
    </recommendedName>
</protein>
<keyword evidence="13" id="KW-1185">Reference proteome</keyword>
<feature type="domain" description="Signal transduction histidine kinase subgroup 3 dimerisation and phosphoacceptor" evidence="10">
    <location>
        <begin position="211"/>
        <end position="275"/>
    </location>
</feature>
<evidence type="ECO:0000313" key="12">
    <source>
        <dbReference type="EMBL" id="TFB82527.1"/>
    </source>
</evidence>
<evidence type="ECO:0000256" key="8">
    <source>
        <dbReference type="ARBA" id="ARBA00023012"/>
    </source>
</evidence>
<keyword evidence="9" id="KW-0472">Membrane</keyword>
<evidence type="ECO:0000256" key="7">
    <source>
        <dbReference type="ARBA" id="ARBA00022840"/>
    </source>
</evidence>
<keyword evidence="9" id="KW-1133">Transmembrane helix</keyword>
<dbReference type="Gene3D" id="1.20.5.1930">
    <property type="match status" value="1"/>
</dbReference>
<proteinExistence type="predicted"/>
<evidence type="ECO:0000256" key="6">
    <source>
        <dbReference type="ARBA" id="ARBA00022777"/>
    </source>
</evidence>
<feature type="domain" description="DUF7134" evidence="11">
    <location>
        <begin position="31"/>
        <end position="182"/>
    </location>
</feature>
<evidence type="ECO:0000256" key="9">
    <source>
        <dbReference type="SAM" id="Phobius"/>
    </source>
</evidence>
<feature type="transmembrane region" description="Helical" evidence="9">
    <location>
        <begin position="129"/>
        <end position="147"/>
    </location>
</feature>
<dbReference type="PANTHER" id="PTHR24421:SF10">
    <property type="entry name" value="NITRATE_NITRITE SENSOR PROTEIN NARQ"/>
    <property type="match status" value="1"/>
</dbReference>
<evidence type="ECO:0000313" key="13">
    <source>
        <dbReference type="Proteomes" id="UP000297654"/>
    </source>
</evidence>
<evidence type="ECO:0000256" key="1">
    <source>
        <dbReference type="ARBA" id="ARBA00000085"/>
    </source>
</evidence>
<dbReference type="EMBL" id="SOFF01000057">
    <property type="protein sequence ID" value="TFB82527.1"/>
    <property type="molecule type" value="Genomic_DNA"/>
</dbReference>
<gene>
    <name evidence="12" type="ORF">E3O10_17250</name>
</gene>
<evidence type="ECO:0000259" key="10">
    <source>
        <dbReference type="Pfam" id="PF07730"/>
    </source>
</evidence>
<dbReference type="InterPro" id="IPR011712">
    <property type="entry name" value="Sig_transdc_His_kin_sub3_dim/P"/>
</dbReference>
<comment type="caution">
    <text evidence="12">The sequence shown here is derived from an EMBL/GenBank/DDBJ whole genome shotgun (WGS) entry which is preliminary data.</text>
</comment>
<dbReference type="Pfam" id="PF23539">
    <property type="entry name" value="DUF7134"/>
    <property type="match status" value="1"/>
</dbReference>
<keyword evidence="6 12" id="KW-0418">Kinase</keyword>
<comment type="catalytic activity">
    <reaction evidence="1">
        <text>ATP + protein L-histidine = ADP + protein N-phospho-L-histidine.</text>
        <dbReference type="EC" id="2.7.13.3"/>
    </reaction>
</comment>
<keyword evidence="3" id="KW-0597">Phosphoprotein</keyword>
<dbReference type="GO" id="GO:0005524">
    <property type="term" value="F:ATP binding"/>
    <property type="evidence" value="ECO:0007669"/>
    <property type="project" value="UniProtKB-KW"/>
</dbReference>
<dbReference type="Proteomes" id="UP000297654">
    <property type="component" value="Unassembled WGS sequence"/>
</dbReference>
<dbReference type="InterPro" id="IPR055558">
    <property type="entry name" value="DUF7134"/>
</dbReference>
<keyword evidence="5" id="KW-0547">Nucleotide-binding</keyword>
<keyword evidence="9" id="KW-0812">Transmembrane</keyword>
<feature type="transmembrane region" description="Helical" evidence="9">
    <location>
        <begin position="159"/>
        <end position="178"/>
    </location>
</feature>
<feature type="transmembrane region" description="Helical" evidence="9">
    <location>
        <begin position="34"/>
        <end position="55"/>
    </location>
</feature>
<evidence type="ECO:0000256" key="2">
    <source>
        <dbReference type="ARBA" id="ARBA00012438"/>
    </source>
</evidence>
<reference evidence="12 13" key="1">
    <citation type="submission" date="2019-03" db="EMBL/GenBank/DDBJ databases">
        <title>Genomics of glacier-inhabiting Cryobacterium strains.</title>
        <authorList>
            <person name="Liu Q."/>
            <person name="Xin Y.-H."/>
        </authorList>
    </citation>
    <scope>NUCLEOTIDE SEQUENCE [LARGE SCALE GENOMIC DNA]</scope>
    <source>
        <strain evidence="12 13">Hh15</strain>
    </source>
</reference>
<feature type="transmembrane region" description="Helical" evidence="9">
    <location>
        <begin position="61"/>
        <end position="78"/>
    </location>
</feature>
<name>A0A5F0D185_9MICO</name>
<feature type="transmembrane region" description="Helical" evidence="9">
    <location>
        <begin position="85"/>
        <end position="117"/>
    </location>
</feature>
<keyword evidence="8" id="KW-0902">Two-component regulatory system</keyword>
<dbReference type="Gene3D" id="3.30.565.10">
    <property type="entry name" value="Histidine kinase-like ATPase, C-terminal domain"/>
    <property type="match status" value="1"/>
</dbReference>
<dbReference type="InterPro" id="IPR036890">
    <property type="entry name" value="HATPase_C_sf"/>
</dbReference>
<dbReference type="PANTHER" id="PTHR24421">
    <property type="entry name" value="NITRATE/NITRITE SENSOR PROTEIN NARX-RELATED"/>
    <property type="match status" value="1"/>
</dbReference>
<dbReference type="CDD" id="cd16917">
    <property type="entry name" value="HATPase_UhpB-NarQ-NarX-like"/>
    <property type="match status" value="1"/>
</dbReference>
<organism evidence="12 13">
    <name type="scientific">Cryobacterium luteum</name>
    <dbReference type="NCBI Taxonomy" id="1424661"/>
    <lineage>
        <taxon>Bacteria</taxon>
        <taxon>Bacillati</taxon>
        <taxon>Actinomycetota</taxon>
        <taxon>Actinomycetes</taxon>
        <taxon>Micrococcales</taxon>
        <taxon>Microbacteriaceae</taxon>
        <taxon>Cryobacterium</taxon>
    </lineage>
</organism>
<keyword evidence="7" id="KW-0067">ATP-binding</keyword>
<dbReference type="EC" id="2.7.13.3" evidence="2"/>
<accession>A0A5F0D185</accession>
<evidence type="ECO:0000256" key="5">
    <source>
        <dbReference type="ARBA" id="ARBA00022741"/>
    </source>
</evidence>
<dbReference type="Pfam" id="PF07730">
    <property type="entry name" value="HisKA_3"/>
    <property type="match status" value="1"/>
</dbReference>
<evidence type="ECO:0000256" key="3">
    <source>
        <dbReference type="ARBA" id="ARBA00022553"/>
    </source>
</evidence>
<dbReference type="GO" id="GO:0016020">
    <property type="term" value="C:membrane"/>
    <property type="evidence" value="ECO:0007669"/>
    <property type="project" value="InterPro"/>
</dbReference>